<organism evidence="2 3">
    <name type="scientific">Candidatus Nealsonbacteria bacterium RIFCSPLOWO2_01_FULL_43_32</name>
    <dbReference type="NCBI Taxonomy" id="1801672"/>
    <lineage>
        <taxon>Bacteria</taxon>
        <taxon>Candidatus Nealsoniibacteriota</taxon>
    </lineage>
</organism>
<feature type="transmembrane region" description="Helical" evidence="1">
    <location>
        <begin position="7"/>
        <end position="26"/>
    </location>
</feature>
<proteinExistence type="predicted"/>
<comment type="caution">
    <text evidence="2">The sequence shown here is derived from an EMBL/GenBank/DDBJ whole genome shotgun (WGS) entry which is preliminary data.</text>
</comment>
<reference evidence="2 3" key="1">
    <citation type="journal article" date="2016" name="Nat. Commun.">
        <title>Thousands of microbial genomes shed light on interconnected biogeochemical processes in an aquifer system.</title>
        <authorList>
            <person name="Anantharaman K."/>
            <person name="Brown C.T."/>
            <person name="Hug L.A."/>
            <person name="Sharon I."/>
            <person name="Castelle C.J."/>
            <person name="Probst A.J."/>
            <person name="Thomas B.C."/>
            <person name="Singh A."/>
            <person name="Wilkins M.J."/>
            <person name="Karaoz U."/>
            <person name="Brodie E.L."/>
            <person name="Williams K.H."/>
            <person name="Hubbard S.S."/>
            <person name="Banfield J.F."/>
        </authorList>
    </citation>
    <scope>NUCLEOTIDE SEQUENCE [LARGE SCALE GENOMIC DNA]</scope>
</reference>
<accession>A0A1G2EGH1</accession>
<protein>
    <submittedName>
        <fullName evidence="2">Uncharacterized protein</fullName>
    </submittedName>
</protein>
<dbReference type="Proteomes" id="UP000178647">
    <property type="component" value="Unassembled WGS sequence"/>
</dbReference>
<dbReference type="EMBL" id="MHMH01000006">
    <property type="protein sequence ID" value="OGZ24712.1"/>
    <property type="molecule type" value="Genomic_DNA"/>
</dbReference>
<keyword evidence="1" id="KW-1133">Transmembrane helix</keyword>
<keyword evidence="1" id="KW-0812">Transmembrane</keyword>
<evidence type="ECO:0000313" key="2">
    <source>
        <dbReference type="EMBL" id="OGZ24712.1"/>
    </source>
</evidence>
<dbReference type="AlphaFoldDB" id="A0A1G2EGH1"/>
<keyword evidence="1" id="KW-0472">Membrane</keyword>
<name>A0A1G2EGH1_9BACT</name>
<evidence type="ECO:0000256" key="1">
    <source>
        <dbReference type="SAM" id="Phobius"/>
    </source>
</evidence>
<evidence type="ECO:0000313" key="3">
    <source>
        <dbReference type="Proteomes" id="UP000178647"/>
    </source>
</evidence>
<gene>
    <name evidence="2" type="ORF">A2896_02420</name>
</gene>
<sequence length="96" mass="10780">MTKVLPKFSWIVALMLMAVLLAYYVFQVARSTEAGFLIANYEKRIADLVKESKILESAFPRLNSLADLETILSTLSYEKAGKVHYLRVPGTQVVAK</sequence>
<dbReference type="STRING" id="1801672.A2896_02420"/>